<evidence type="ECO:0000256" key="1">
    <source>
        <dbReference type="SAM" id="MobiDB-lite"/>
    </source>
</evidence>
<sequence length="739" mass="80993">MPPRPVVNPVLRLLKSPTPKTVSGGGKNQKGIKSSSLEEKRTRLSSKVDEINKWDISQVTFSGMTHIIAKMDDDSLSPSWTPTDVFDSRAGCRIIAPAYKGFLIEINRESLPELSHQLKTSKKTNDMVDISRISTIDLFDDTQTLRGLSIQKQWDELPVEGNSKIINVWIKPFKSINARKNLSGKLEKLLSEIDCNLGHPEFDLHIDDSKQDKLQDAAKSALNHYLKNGNAVISLNISTKEDLERLIASGTVYRIDPAPTLKSADKPGKGQEPSPLKISAASPTVVIVDGGINAKSYLPLQKYSLAPLVKDFDANLNHGNKVASLVCHAHAWNADRPLPALDCTFISAQAICKDSAPKSPNHRQLLAYLDHVAQKTAPYSKVWNLSFNLMASAAKKEEVSYLGHEISKIARKYNILPVISAGNIDHNPKHGLICAPADCEAALTVSGRNYDFVKMAPGDACSVSLKGPAPAGMKKPDLSWFSELRMIGGGVEIGTSFSTPLVSSLAAHTFANIKEASPDLVKALLINKSELESHSDSIGWGTPWKEESLPWLCQPGDVTIAWIATLQPGYNYYWNNIPIPPELIKDGKFTGSVALTAVLKPLTSESVGENYFSSRLQTSLQTTSASGNTISLAGSMREDKEKEASARSDLAKWSPVRNHYKPHRGTGISGDTMRLNARIFTRDLYQFDMQHHSELPPQEVAFVLTLRAPDGADTLYDSTVQSMRNELESAVLNQEITVS</sequence>
<dbReference type="RefSeq" id="WP_074807354.1">
    <property type="nucleotide sequence ID" value="NZ_FNHM01000005.1"/>
</dbReference>
<dbReference type="GO" id="GO:0004252">
    <property type="term" value="F:serine-type endopeptidase activity"/>
    <property type="evidence" value="ECO:0007669"/>
    <property type="project" value="InterPro"/>
</dbReference>
<accession>A0AB37ZMN9</accession>
<evidence type="ECO:0000313" key="3">
    <source>
        <dbReference type="EMBL" id="SDN03122.1"/>
    </source>
</evidence>
<gene>
    <name evidence="3" type="ORF">SAMN05444505_105388</name>
</gene>
<proteinExistence type="predicted"/>
<comment type="caution">
    <text evidence="3">The sequence shown here is derived from an EMBL/GenBank/DDBJ whole genome shotgun (WGS) entry which is preliminary data.</text>
</comment>
<organism evidence="3 4">
    <name type="scientific">Pseudomonas syringae</name>
    <dbReference type="NCBI Taxonomy" id="317"/>
    <lineage>
        <taxon>Bacteria</taxon>
        <taxon>Pseudomonadati</taxon>
        <taxon>Pseudomonadota</taxon>
        <taxon>Gammaproteobacteria</taxon>
        <taxon>Pseudomonadales</taxon>
        <taxon>Pseudomonadaceae</taxon>
        <taxon>Pseudomonas</taxon>
    </lineage>
</organism>
<dbReference type="SUPFAM" id="SSF52743">
    <property type="entry name" value="Subtilisin-like"/>
    <property type="match status" value="1"/>
</dbReference>
<dbReference type="Pfam" id="PF00082">
    <property type="entry name" value="Peptidase_S8"/>
    <property type="match status" value="1"/>
</dbReference>
<dbReference type="InterPro" id="IPR000209">
    <property type="entry name" value="Peptidase_S8/S53_dom"/>
</dbReference>
<dbReference type="GO" id="GO:0006508">
    <property type="term" value="P:proteolysis"/>
    <property type="evidence" value="ECO:0007669"/>
    <property type="project" value="InterPro"/>
</dbReference>
<dbReference type="Gene3D" id="3.40.50.200">
    <property type="entry name" value="Peptidase S8/S53 domain"/>
    <property type="match status" value="1"/>
</dbReference>
<dbReference type="Proteomes" id="UP000183853">
    <property type="component" value="Unassembled WGS sequence"/>
</dbReference>
<evidence type="ECO:0000259" key="2">
    <source>
        <dbReference type="Pfam" id="PF00082"/>
    </source>
</evidence>
<name>A0AB37ZMN9_PSESX</name>
<protein>
    <submittedName>
        <fullName evidence="3">Subtilase family protein</fullName>
    </submittedName>
</protein>
<dbReference type="InterPro" id="IPR036852">
    <property type="entry name" value="Peptidase_S8/S53_dom_sf"/>
</dbReference>
<reference evidence="3 4" key="1">
    <citation type="submission" date="2016-10" db="EMBL/GenBank/DDBJ databases">
        <authorList>
            <person name="Varghese N."/>
            <person name="Submissions S."/>
        </authorList>
    </citation>
    <scope>NUCLEOTIDE SEQUENCE [LARGE SCALE GENOMIC DNA]</scope>
    <source>
        <strain evidence="3 4">BS2122</strain>
    </source>
</reference>
<feature type="domain" description="Peptidase S8/S53" evidence="2">
    <location>
        <begin position="315"/>
        <end position="541"/>
    </location>
</feature>
<evidence type="ECO:0000313" key="4">
    <source>
        <dbReference type="Proteomes" id="UP000183853"/>
    </source>
</evidence>
<feature type="region of interest" description="Disordered" evidence="1">
    <location>
        <begin position="1"/>
        <end position="39"/>
    </location>
</feature>
<dbReference type="EMBL" id="FNHM01000005">
    <property type="protein sequence ID" value="SDN03122.1"/>
    <property type="molecule type" value="Genomic_DNA"/>
</dbReference>
<dbReference type="AlphaFoldDB" id="A0AB37ZMN9"/>